<dbReference type="AlphaFoldDB" id="A0A1D3CWM9"/>
<organism evidence="1 2">
    <name type="scientific">Cyclospora cayetanensis</name>
    <dbReference type="NCBI Taxonomy" id="88456"/>
    <lineage>
        <taxon>Eukaryota</taxon>
        <taxon>Sar</taxon>
        <taxon>Alveolata</taxon>
        <taxon>Apicomplexa</taxon>
        <taxon>Conoidasida</taxon>
        <taxon>Coccidia</taxon>
        <taxon>Eucoccidiorida</taxon>
        <taxon>Eimeriorina</taxon>
        <taxon>Eimeriidae</taxon>
        <taxon>Cyclospora</taxon>
    </lineage>
</organism>
<gene>
    <name evidence="1" type="ORF">cyc_09271</name>
</gene>
<proteinExistence type="predicted"/>
<dbReference type="Proteomes" id="UP000095192">
    <property type="component" value="Unassembled WGS sequence"/>
</dbReference>
<dbReference type="EMBL" id="JROU02001682">
    <property type="protein sequence ID" value="OEH75594.1"/>
    <property type="molecule type" value="Genomic_DNA"/>
</dbReference>
<comment type="caution">
    <text evidence="1">The sequence shown here is derived from an EMBL/GenBank/DDBJ whole genome shotgun (WGS) entry which is preliminary data.</text>
</comment>
<reference evidence="1 2" key="1">
    <citation type="journal article" date="2016" name="BMC Genomics">
        <title>Comparative genomics reveals Cyclospora cayetanensis possesses coccidia-like metabolism and invasion components but unique surface antigens.</title>
        <authorList>
            <person name="Liu S."/>
            <person name="Wang L."/>
            <person name="Zheng H."/>
            <person name="Xu Z."/>
            <person name="Roellig D.M."/>
            <person name="Li N."/>
            <person name="Frace M.A."/>
            <person name="Tang K."/>
            <person name="Arrowood M.J."/>
            <person name="Moss D.M."/>
            <person name="Zhang L."/>
            <person name="Feng Y."/>
            <person name="Xiao L."/>
        </authorList>
    </citation>
    <scope>NUCLEOTIDE SEQUENCE [LARGE SCALE GENOMIC DNA]</scope>
    <source>
        <strain evidence="1 2">CHN_HEN01</strain>
    </source>
</reference>
<name>A0A1D3CWM9_9EIME</name>
<dbReference type="InParanoid" id="A0A1D3CWM9"/>
<evidence type="ECO:0000313" key="2">
    <source>
        <dbReference type="Proteomes" id="UP000095192"/>
    </source>
</evidence>
<dbReference type="VEuPathDB" id="ToxoDB:LOC34624656"/>
<accession>A0A1D3CWM9</accession>
<dbReference type="VEuPathDB" id="ToxoDB:cyc_09271"/>
<protein>
    <submittedName>
        <fullName evidence="1">Uncharacterized protein</fullName>
    </submittedName>
</protein>
<evidence type="ECO:0000313" key="1">
    <source>
        <dbReference type="EMBL" id="OEH75594.1"/>
    </source>
</evidence>
<sequence>MQRCHDAADSRNTVRLTDYCSMPLRLQQAEENSPSQKQHEKPPCFVDIPVASDSAEATAATGKAATALPCLSTAADDCQALCASSSRRADGSVIADCCALRRALEDTSPVISCMSIICEGVTVQIQKACAAALTSALCAC</sequence>
<keyword evidence="2" id="KW-1185">Reference proteome</keyword>